<organism evidence="1 2">
    <name type="scientific">Bathymodiolus thermophilus thioautotrophic gill symbiont</name>
    <dbReference type="NCBI Taxonomy" id="2360"/>
    <lineage>
        <taxon>Bacteria</taxon>
        <taxon>Pseudomonadati</taxon>
        <taxon>Pseudomonadota</taxon>
        <taxon>Gammaproteobacteria</taxon>
        <taxon>sulfur-oxidizing symbionts</taxon>
    </lineage>
</organism>
<accession>A0A1J5TYP2</accession>
<name>A0A1J5TYP2_9GAMM</name>
<proteinExistence type="predicted"/>
<sequence>MIKNDLIRQITKSFEGCIQKTENSIKCWLACNLQHLLDYAKWDNFLNVIFKVKIADCLASPNETISWQAKKIKQFKAHKKRLIRHLSPAADKVGR</sequence>
<evidence type="ECO:0000313" key="2">
    <source>
        <dbReference type="Proteomes" id="UP000182798"/>
    </source>
</evidence>
<evidence type="ECO:0000313" key="1">
    <source>
        <dbReference type="EMBL" id="OIR25308.1"/>
    </source>
</evidence>
<dbReference type="EMBL" id="MIQH01000354">
    <property type="protein sequence ID" value="OIR25308.1"/>
    <property type="molecule type" value="Genomic_DNA"/>
</dbReference>
<gene>
    <name evidence="1" type="ORF">BGC33_13135</name>
</gene>
<dbReference type="Proteomes" id="UP000182798">
    <property type="component" value="Unassembled WGS sequence"/>
</dbReference>
<comment type="caution">
    <text evidence="1">The sequence shown here is derived from an EMBL/GenBank/DDBJ whole genome shotgun (WGS) entry which is preliminary data.</text>
</comment>
<protein>
    <submittedName>
        <fullName evidence="1">Uncharacterized protein</fullName>
    </submittedName>
</protein>
<reference evidence="2" key="1">
    <citation type="submission" date="2016-09" db="EMBL/GenBank/DDBJ databases">
        <title>Genome Sequence of Bathymodiolus thermophilus sulfur-oxidizing gill endosymbiont.</title>
        <authorList>
            <person name="Ponnudurai R."/>
            <person name="Kleiner M."/>
            <person name="Sayavedra L."/>
            <person name="Thuermer A."/>
            <person name="Felbeck H."/>
            <person name="Schlueter R."/>
            <person name="Schweder T."/>
            <person name="Markert S."/>
        </authorList>
    </citation>
    <scope>NUCLEOTIDE SEQUENCE [LARGE SCALE GENOMIC DNA]</scope>
    <source>
        <strain evidence="2">BAT/CrabSpa'14</strain>
    </source>
</reference>
<dbReference type="AlphaFoldDB" id="A0A1J5TYP2"/>